<comment type="similarity">
    <text evidence="1 2">Belongs to the enoyl-CoA hydratase/isomerase family.</text>
</comment>
<dbReference type="NCBIfam" id="NF005699">
    <property type="entry name" value="PRK07509.1"/>
    <property type="match status" value="1"/>
</dbReference>
<evidence type="ECO:0000256" key="1">
    <source>
        <dbReference type="ARBA" id="ARBA00005254"/>
    </source>
</evidence>
<dbReference type="AlphaFoldDB" id="A0AAU7Y8Z3"/>
<evidence type="ECO:0000256" key="2">
    <source>
        <dbReference type="RuleBase" id="RU003707"/>
    </source>
</evidence>
<accession>A0AAU7Y8Z3</accession>
<organism evidence="3">
    <name type="scientific">Pseudomonas solani</name>
    <dbReference type="NCBI Taxonomy" id="2731552"/>
    <lineage>
        <taxon>Bacteria</taxon>
        <taxon>Pseudomonadati</taxon>
        <taxon>Pseudomonadota</taxon>
        <taxon>Gammaproteobacteria</taxon>
        <taxon>Pseudomonadales</taxon>
        <taxon>Pseudomonadaceae</taxon>
        <taxon>Pseudomonas</taxon>
    </lineage>
</organism>
<dbReference type="InterPro" id="IPR001753">
    <property type="entry name" value="Enoyl-CoA_hydra/iso"/>
</dbReference>
<proteinExistence type="inferred from homology"/>
<dbReference type="RefSeq" id="WP_350448425.1">
    <property type="nucleotide sequence ID" value="NZ_CP158373.1"/>
</dbReference>
<dbReference type="InterPro" id="IPR018376">
    <property type="entry name" value="Enoyl-CoA_hyd/isom_CS"/>
</dbReference>
<name>A0AAU7Y8Z3_9PSED</name>
<dbReference type="PANTHER" id="PTHR43149:SF1">
    <property type="entry name" value="DELTA(3,5)-DELTA(2,4)-DIENOYL-COA ISOMERASE, MITOCHONDRIAL"/>
    <property type="match status" value="1"/>
</dbReference>
<dbReference type="PROSITE" id="PS00166">
    <property type="entry name" value="ENOYL_COA_HYDRATASE"/>
    <property type="match status" value="1"/>
</dbReference>
<dbReference type="InterPro" id="IPR045002">
    <property type="entry name" value="Ech1-like"/>
</dbReference>
<dbReference type="SUPFAM" id="SSF52096">
    <property type="entry name" value="ClpP/crotonase"/>
    <property type="match status" value="1"/>
</dbReference>
<dbReference type="CDD" id="cd06558">
    <property type="entry name" value="crotonase-like"/>
    <property type="match status" value="1"/>
</dbReference>
<gene>
    <name evidence="3" type="ORF">ABS648_13250</name>
</gene>
<protein>
    <submittedName>
        <fullName evidence="3">Crotonase/enoyl-CoA hydratase family protein</fullName>
    </submittedName>
</protein>
<dbReference type="EMBL" id="CP158373">
    <property type="protein sequence ID" value="XBY66685.1"/>
    <property type="molecule type" value="Genomic_DNA"/>
</dbReference>
<reference evidence="3" key="1">
    <citation type="submission" date="2023-08" db="EMBL/GenBank/DDBJ databases">
        <title>Increased levels of nutrients transform a symbiont into a lethal pathobiont.</title>
        <authorList>
            <person name="Lachnit T."/>
            <person name="Ulrich L."/>
            <person name="Willmer F.M."/>
            <person name="Hasenbein T."/>
            <person name="Steiner L.X."/>
            <person name="Wolters M."/>
            <person name="Herbst E.M."/>
            <person name="Deines P."/>
        </authorList>
    </citation>
    <scope>NUCLEOTIDE SEQUENCE</scope>
    <source>
        <strain evidence="3">T3</strain>
    </source>
</reference>
<dbReference type="PANTHER" id="PTHR43149">
    <property type="entry name" value="ENOYL-COA HYDRATASE"/>
    <property type="match status" value="1"/>
</dbReference>
<dbReference type="Pfam" id="PF00378">
    <property type="entry name" value="ECH_1"/>
    <property type="match status" value="1"/>
</dbReference>
<dbReference type="GO" id="GO:0016853">
    <property type="term" value="F:isomerase activity"/>
    <property type="evidence" value="ECO:0007669"/>
    <property type="project" value="InterPro"/>
</dbReference>
<sequence length="270" mass="29629">MTQPVWNHVDLSYDGAIATVRLNRPDKHNSISAQLLLELIACGEFLKRDRAVRAVILAGNGPSFCSGMDLKDIVTGSPLKKIMALLPLWKPSMNRYQKVSLVWRSLSVPVIAAIHGNCFGAGLQIALGADIRVAAPTAQLSIMESQWGLVPDMGGTVLLRELLPKDVAMELTFSGRIIDATQAHQLGLVTHLADDPLVQARALCLEFAQQSPDALAAAKHLLIGAWSTSESAALGQERLWQRRVIGRRNQATAVKRRLQKSQDAYRERTW</sequence>
<dbReference type="Gene3D" id="3.90.226.10">
    <property type="entry name" value="2-enoyl-CoA Hydratase, Chain A, domain 1"/>
    <property type="match status" value="1"/>
</dbReference>
<dbReference type="InterPro" id="IPR029045">
    <property type="entry name" value="ClpP/crotonase-like_dom_sf"/>
</dbReference>
<evidence type="ECO:0000313" key="3">
    <source>
        <dbReference type="EMBL" id="XBY66685.1"/>
    </source>
</evidence>